<dbReference type="InterPro" id="IPR051815">
    <property type="entry name" value="Molybdate_resp_trans_reg"/>
</dbReference>
<gene>
    <name evidence="2" type="ORF">GXY80_02815</name>
</gene>
<proteinExistence type="predicted"/>
<dbReference type="InterPro" id="IPR036390">
    <property type="entry name" value="WH_DNA-bd_sf"/>
</dbReference>
<comment type="caution">
    <text evidence="2">The sequence shown here is derived from an EMBL/GenBank/DDBJ whole genome shotgun (WGS) entry which is preliminary data.</text>
</comment>
<dbReference type="STRING" id="909663.GCA_000512235_00534"/>
<dbReference type="Gene3D" id="1.10.10.10">
    <property type="entry name" value="Winged helix-like DNA-binding domain superfamily/Winged helix DNA-binding domain"/>
    <property type="match status" value="1"/>
</dbReference>
<name>A0A351U488_9BACT</name>
<dbReference type="Pfam" id="PF00126">
    <property type="entry name" value="HTH_1"/>
    <property type="match status" value="1"/>
</dbReference>
<evidence type="ECO:0000259" key="1">
    <source>
        <dbReference type="Pfam" id="PF00126"/>
    </source>
</evidence>
<sequence length="109" mass="12759">MRVAYKVWLDNNGKVFGEGPYRLLKLVEKTGSLHQAAIQMKMSYRKAWRTLHYIEENLGFALLDRQVGGVSGGGSQITENARELIKHYEQFREEVKEALERIYKKHFEE</sequence>
<evidence type="ECO:0000313" key="3">
    <source>
        <dbReference type="Proteomes" id="UP000777265"/>
    </source>
</evidence>
<organism evidence="2 3">
    <name type="scientific">Syntrophorhabdus aromaticivorans</name>
    <dbReference type="NCBI Taxonomy" id="328301"/>
    <lineage>
        <taxon>Bacteria</taxon>
        <taxon>Pseudomonadati</taxon>
        <taxon>Thermodesulfobacteriota</taxon>
        <taxon>Syntrophorhabdia</taxon>
        <taxon>Syntrophorhabdales</taxon>
        <taxon>Syntrophorhabdaceae</taxon>
        <taxon>Syntrophorhabdus</taxon>
    </lineage>
</organism>
<reference evidence="2" key="2">
    <citation type="submission" date="2020-01" db="EMBL/GenBank/DDBJ databases">
        <authorList>
            <person name="Campanaro S."/>
        </authorList>
    </citation>
    <scope>NUCLEOTIDE SEQUENCE</scope>
    <source>
        <strain evidence="2">AS06rmzACSIP_7</strain>
    </source>
</reference>
<dbReference type="GO" id="GO:0003700">
    <property type="term" value="F:DNA-binding transcription factor activity"/>
    <property type="evidence" value="ECO:0007669"/>
    <property type="project" value="InterPro"/>
</dbReference>
<accession>A0A351U488</accession>
<dbReference type="InterPro" id="IPR000847">
    <property type="entry name" value="LysR_HTH_N"/>
</dbReference>
<evidence type="ECO:0000313" key="2">
    <source>
        <dbReference type="EMBL" id="NLW34402.1"/>
    </source>
</evidence>
<dbReference type="SUPFAM" id="SSF46785">
    <property type="entry name" value="Winged helix' DNA-binding domain"/>
    <property type="match status" value="1"/>
</dbReference>
<dbReference type="PANTHER" id="PTHR30432">
    <property type="entry name" value="TRANSCRIPTIONAL REGULATOR MODE"/>
    <property type="match status" value="1"/>
</dbReference>
<dbReference type="Proteomes" id="UP000777265">
    <property type="component" value="Unassembled WGS sequence"/>
</dbReference>
<protein>
    <submittedName>
        <fullName evidence="2">LysR family transcriptional regulator</fullName>
    </submittedName>
</protein>
<reference evidence="2" key="1">
    <citation type="journal article" date="2020" name="Biotechnol. Biofuels">
        <title>New insights from the biogas microbiome by comprehensive genome-resolved metagenomics of nearly 1600 species originating from multiple anaerobic digesters.</title>
        <authorList>
            <person name="Campanaro S."/>
            <person name="Treu L."/>
            <person name="Rodriguez-R L.M."/>
            <person name="Kovalovszki A."/>
            <person name="Ziels R.M."/>
            <person name="Maus I."/>
            <person name="Zhu X."/>
            <person name="Kougias P.G."/>
            <person name="Basile A."/>
            <person name="Luo G."/>
            <person name="Schluter A."/>
            <person name="Konstantinidis K.T."/>
            <person name="Angelidaki I."/>
        </authorList>
    </citation>
    <scope>NUCLEOTIDE SEQUENCE</scope>
    <source>
        <strain evidence="2">AS06rmzACSIP_7</strain>
    </source>
</reference>
<dbReference type="PANTHER" id="PTHR30432:SF1">
    <property type="entry name" value="DNA-BINDING TRANSCRIPTIONAL DUAL REGULATOR MODE"/>
    <property type="match status" value="1"/>
</dbReference>
<feature type="domain" description="HTH lysR-type" evidence="1">
    <location>
        <begin position="22"/>
        <end position="70"/>
    </location>
</feature>
<dbReference type="AlphaFoldDB" id="A0A351U488"/>
<dbReference type="InterPro" id="IPR036388">
    <property type="entry name" value="WH-like_DNA-bd_sf"/>
</dbReference>
<dbReference type="EMBL" id="JAAYEE010000048">
    <property type="protein sequence ID" value="NLW34402.1"/>
    <property type="molecule type" value="Genomic_DNA"/>
</dbReference>